<evidence type="ECO:0000313" key="3">
    <source>
        <dbReference type="EMBL" id="CAL1536964.1"/>
    </source>
</evidence>
<dbReference type="Pfam" id="PF14854">
    <property type="entry name" value="LURAP"/>
    <property type="match status" value="1"/>
</dbReference>
<feature type="compositionally biased region" description="Polar residues" evidence="2">
    <location>
        <begin position="51"/>
        <end position="81"/>
    </location>
</feature>
<dbReference type="AlphaFoldDB" id="A0AAV2HSM7"/>
<proteinExistence type="inferred from homology"/>
<feature type="compositionally biased region" description="Low complexity" evidence="2">
    <location>
        <begin position="104"/>
        <end position="115"/>
    </location>
</feature>
<protein>
    <submittedName>
        <fullName evidence="3">Uncharacterized protein</fullName>
    </submittedName>
</protein>
<dbReference type="PANTHER" id="PTHR46949:SF1">
    <property type="entry name" value="AT07979P2"/>
    <property type="match status" value="1"/>
</dbReference>
<evidence type="ECO:0000256" key="1">
    <source>
        <dbReference type="ARBA" id="ARBA00038125"/>
    </source>
</evidence>
<evidence type="ECO:0000256" key="2">
    <source>
        <dbReference type="SAM" id="MobiDB-lite"/>
    </source>
</evidence>
<keyword evidence="4" id="KW-1185">Reference proteome</keyword>
<feature type="region of interest" description="Disordered" evidence="2">
    <location>
        <begin position="51"/>
        <end position="87"/>
    </location>
</feature>
<feature type="region of interest" description="Disordered" evidence="2">
    <location>
        <begin position="221"/>
        <end position="248"/>
    </location>
</feature>
<evidence type="ECO:0000313" key="4">
    <source>
        <dbReference type="Proteomes" id="UP001497497"/>
    </source>
</evidence>
<gene>
    <name evidence="3" type="ORF">GSLYS_00010877001</name>
</gene>
<accession>A0AAV2HSM7</accession>
<comment type="similarity">
    <text evidence="1">Belongs to the FAM89 family.</text>
</comment>
<dbReference type="InterPro" id="IPR039499">
    <property type="entry name" value="LURA1/LRA25"/>
</dbReference>
<sequence>MYQSNDFPPIPKCFSHLVVVNVSDASDGEQTHNYNNVNNIRLNLETIALPSNNNDSISLPLSTRDTNNTLNDSKSLEGSSKSNKRDNHLQHYYLTKPKGMSSISSLKESYSGSSGELKDKTTTVSSSRFDPKKSGDQQSSLDNDEYKNPYLKLNCSLMKLQKEMKDLRFLDVSLFCQLVSLHEAIQDLKLTMSDRFSETGSEFSLGSASYMGSMSSLNEDSDWGEDSSIFQSPNVFDPQEDSEFDPTLNENEQSATSLLKQITDLALRADEDF</sequence>
<feature type="region of interest" description="Disordered" evidence="2">
    <location>
        <begin position="104"/>
        <end position="145"/>
    </location>
</feature>
<dbReference type="EMBL" id="CAXITT010000244">
    <property type="protein sequence ID" value="CAL1536964.1"/>
    <property type="molecule type" value="Genomic_DNA"/>
</dbReference>
<dbReference type="Proteomes" id="UP001497497">
    <property type="component" value="Unassembled WGS sequence"/>
</dbReference>
<name>A0AAV2HSM7_LYMST</name>
<comment type="caution">
    <text evidence="3">The sequence shown here is derived from an EMBL/GenBank/DDBJ whole genome shotgun (WGS) entry which is preliminary data.</text>
</comment>
<organism evidence="3 4">
    <name type="scientific">Lymnaea stagnalis</name>
    <name type="common">Great pond snail</name>
    <name type="synonym">Helix stagnalis</name>
    <dbReference type="NCBI Taxonomy" id="6523"/>
    <lineage>
        <taxon>Eukaryota</taxon>
        <taxon>Metazoa</taxon>
        <taxon>Spiralia</taxon>
        <taxon>Lophotrochozoa</taxon>
        <taxon>Mollusca</taxon>
        <taxon>Gastropoda</taxon>
        <taxon>Heterobranchia</taxon>
        <taxon>Euthyneura</taxon>
        <taxon>Panpulmonata</taxon>
        <taxon>Hygrophila</taxon>
        <taxon>Lymnaeoidea</taxon>
        <taxon>Lymnaeidae</taxon>
        <taxon>Lymnaea</taxon>
    </lineage>
</organism>
<dbReference type="PANTHER" id="PTHR46949">
    <property type="entry name" value="LEUCINE REPEAT ADAPTER PROTEIN 25"/>
    <property type="match status" value="1"/>
</dbReference>
<reference evidence="3 4" key="1">
    <citation type="submission" date="2024-04" db="EMBL/GenBank/DDBJ databases">
        <authorList>
            <consortium name="Genoscope - CEA"/>
            <person name="William W."/>
        </authorList>
    </citation>
    <scope>NUCLEOTIDE SEQUENCE [LARGE SCALE GENOMIC DNA]</scope>
</reference>